<accession>A0A286U7X1</accession>
<keyword evidence="4" id="KW-0813">Transport</keyword>
<keyword evidence="5" id="KW-0677">Repeat</keyword>
<dbReference type="SUPFAM" id="SSF48371">
    <property type="entry name" value="ARM repeat"/>
    <property type="match status" value="1"/>
</dbReference>
<protein>
    <recommendedName>
        <fullName evidence="3">Importin-13</fullName>
    </recommendedName>
</protein>
<evidence type="ECO:0000256" key="7">
    <source>
        <dbReference type="ARBA" id="ARBA00023242"/>
    </source>
</evidence>
<evidence type="ECO:0000313" key="10">
    <source>
        <dbReference type="Proteomes" id="UP000217199"/>
    </source>
</evidence>
<dbReference type="Pfam" id="PF08389">
    <property type="entry name" value="Xpo1"/>
    <property type="match status" value="1"/>
</dbReference>
<dbReference type="Pfam" id="PF24140">
    <property type="entry name" value="TPR_TNPO3_IPO13_3rd"/>
    <property type="match status" value="1"/>
</dbReference>
<proteinExistence type="inferred from homology"/>
<comment type="caution">
    <text evidence="9">The sequence shown here is derived from an EMBL/GenBank/DDBJ whole genome shotgun (WGS) entry which is preliminary data.</text>
</comment>
<evidence type="ECO:0000256" key="1">
    <source>
        <dbReference type="ARBA" id="ARBA00004123"/>
    </source>
</evidence>
<evidence type="ECO:0000256" key="4">
    <source>
        <dbReference type="ARBA" id="ARBA00022448"/>
    </source>
</evidence>
<dbReference type="GO" id="GO:0006606">
    <property type="term" value="P:protein import into nucleus"/>
    <property type="evidence" value="ECO:0007669"/>
    <property type="project" value="TreeGrafter"/>
</dbReference>
<dbReference type="GO" id="GO:0005634">
    <property type="term" value="C:nucleus"/>
    <property type="evidence" value="ECO:0007669"/>
    <property type="project" value="UniProtKB-SubCell"/>
</dbReference>
<evidence type="ECO:0000256" key="2">
    <source>
        <dbReference type="ARBA" id="ARBA00007991"/>
    </source>
</evidence>
<sequence>MMIQTQFLPSLSQADIEQAAFLIQSAYIPGQNVEESRRMQQQLFEIQKRPEAWGLILPLLDHSDPNVQFFGAHTAQVKIVRDWDSFPQDHALQLALVLIGACSNIISTGKSKVTLRKLYVAITTLALKLVPGRPSRWPDWILSVITSLSGSGARPEHILEFLEIAAEEVSSSDLLSANKAQIQQTLTDSIPMVSEAIRTALLDQNSSENDRNAAFKCLEAWIAYFTANELTSLIPILIQLLSNEQTFIGASDVLQEILVSSPFADGSGVKTITEPLFIYLENGGAAIVQQMINSGDINEIAHSLCKLLVALSEHSIDHIASHLSTPRVQSFIRLLFTYTALPGYYGIDEEESEMTLSFWYLLQEALWNVDYGDDDAAESALTDWAESVQGKQDSRQASEEPKSNPGVATPIYAELVQVLKRKVSWPGRAELATWTKDQADKFQVYRRDVGDTLINAYYILRADMLKIYLEDLETSYNHHNGEEKWENIEAILHCVMSVQEAVELQKNVYLERIFSPEILGRLPHSGHDRVRRTALGLIGAYSTWFTVPVDNKFLLGALGFVAEALDEPALCLPAANALRELCDANRTKLAEHVAEFGQLHARLASIPDSEKAKIVQSIASVIQALPPEQEIEPVDAIVSPVVAKLAEALSSASQLPEDACTLAIQQLQTLTGCAKGLTRSSDILFAYDDDDQILAETEKLRRARDDPRIVRLREAIMQEMQSIVVLWSADATTADALNGLIVAITALPADMTLLSLPPAPLLQIVVGALQRHPNAVWLSLASMLIHQLDPPPLTSLLSVPSEEAKATVLGSLPLILDACLRFLQPDGAMESNPDIVQAFFGCMEMVAQHFAGLFFQLPPGAIEALLQCSVRALGLQERYSLVSACKFLVFLVNRTVTVDSLEEQGRVMVRVHFRPVIRSVLCGVAGGAPTSTTQNLVDLLMALVTRCPEECKQWIPQILFSDTEFIPTKAGQADKEKFAKAVLASRSTKRTREAAQQFALVAKGLEGSSFGYASVTM</sequence>
<dbReference type="InterPro" id="IPR051345">
    <property type="entry name" value="Importin_beta-like_NTR"/>
</dbReference>
<comment type="subcellular location">
    <subcellularLocation>
        <location evidence="1">Nucleus</location>
    </subcellularLocation>
</comment>
<dbReference type="OrthoDB" id="2016913at2759"/>
<feature type="domain" description="Exportin-1/Importin-beta-like" evidence="8">
    <location>
        <begin position="113"/>
        <end position="254"/>
    </location>
</feature>
<name>A0A286U7X1_9AGAM</name>
<keyword evidence="6" id="KW-0653">Protein transport</keyword>
<organism evidence="9 10">
    <name type="scientific">Pyrrhoderma noxium</name>
    <dbReference type="NCBI Taxonomy" id="2282107"/>
    <lineage>
        <taxon>Eukaryota</taxon>
        <taxon>Fungi</taxon>
        <taxon>Dikarya</taxon>
        <taxon>Basidiomycota</taxon>
        <taxon>Agaricomycotina</taxon>
        <taxon>Agaricomycetes</taxon>
        <taxon>Hymenochaetales</taxon>
        <taxon>Hymenochaetaceae</taxon>
        <taxon>Pyrrhoderma</taxon>
    </lineage>
</organism>
<dbReference type="InParanoid" id="A0A286U7X1"/>
<dbReference type="PANTHER" id="PTHR12363">
    <property type="entry name" value="TRANSPORTIN 3 AND IMPORTIN 13"/>
    <property type="match status" value="1"/>
</dbReference>
<dbReference type="PANTHER" id="PTHR12363:SF33">
    <property type="entry name" value="IMPORTIN-13"/>
    <property type="match status" value="1"/>
</dbReference>
<dbReference type="InterPro" id="IPR016024">
    <property type="entry name" value="ARM-type_fold"/>
</dbReference>
<evidence type="ECO:0000256" key="3">
    <source>
        <dbReference type="ARBA" id="ARBA00016020"/>
    </source>
</evidence>
<comment type="similarity">
    <text evidence="2">Belongs to the importin beta family.</text>
</comment>
<dbReference type="STRING" id="2282107.A0A286U7X1"/>
<gene>
    <name evidence="9" type="ORF">PNOK_0847700</name>
</gene>
<dbReference type="InterPro" id="IPR040709">
    <property type="entry name" value="Importin_rep_1"/>
</dbReference>
<dbReference type="Pfam" id="PF18806">
    <property type="entry name" value="Importin_rep_3"/>
    <property type="match status" value="1"/>
</dbReference>
<evidence type="ECO:0000256" key="6">
    <source>
        <dbReference type="ARBA" id="ARBA00022927"/>
    </source>
</evidence>
<evidence type="ECO:0000259" key="8">
    <source>
        <dbReference type="Pfam" id="PF08389"/>
    </source>
</evidence>
<evidence type="ECO:0000256" key="5">
    <source>
        <dbReference type="ARBA" id="ARBA00022737"/>
    </source>
</evidence>
<dbReference type="EMBL" id="NBII01000009">
    <property type="protein sequence ID" value="PAV15619.1"/>
    <property type="molecule type" value="Genomic_DNA"/>
</dbReference>
<evidence type="ECO:0000313" key="9">
    <source>
        <dbReference type="EMBL" id="PAV15619.1"/>
    </source>
</evidence>
<dbReference type="InterPro" id="IPR013598">
    <property type="entry name" value="Exportin-1/Importin-b-like"/>
</dbReference>
<dbReference type="FunCoup" id="A0A286U7X1">
    <property type="interactions" value="182"/>
</dbReference>
<dbReference type="Gene3D" id="1.25.10.10">
    <property type="entry name" value="Leucine-rich Repeat Variant"/>
    <property type="match status" value="1"/>
</dbReference>
<keyword evidence="10" id="KW-1185">Reference proteome</keyword>
<keyword evidence="7" id="KW-0539">Nucleus</keyword>
<dbReference type="Pfam" id="PF18773">
    <property type="entry name" value="Importin_rep"/>
    <property type="match status" value="1"/>
</dbReference>
<reference evidence="9 10" key="1">
    <citation type="journal article" date="2017" name="Mol. Ecol.">
        <title>Comparative and population genomic landscape of Phellinus noxius: A hypervariable fungus causing root rot in trees.</title>
        <authorList>
            <person name="Chung C.L."/>
            <person name="Lee T.J."/>
            <person name="Akiba M."/>
            <person name="Lee H.H."/>
            <person name="Kuo T.H."/>
            <person name="Liu D."/>
            <person name="Ke H.M."/>
            <person name="Yokoi T."/>
            <person name="Roa M.B."/>
            <person name="Lu M.J."/>
            <person name="Chang Y.Y."/>
            <person name="Ann P.J."/>
            <person name="Tsai J.N."/>
            <person name="Chen C.Y."/>
            <person name="Tzean S.S."/>
            <person name="Ota Y."/>
            <person name="Hattori T."/>
            <person name="Sahashi N."/>
            <person name="Liou R.F."/>
            <person name="Kikuchi T."/>
            <person name="Tsai I.J."/>
        </authorList>
    </citation>
    <scope>NUCLEOTIDE SEQUENCE [LARGE SCALE GENOMIC DNA]</scope>
    <source>
        <strain evidence="9 10">FFPRI411160</strain>
    </source>
</reference>
<dbReference type="GO" id="GO:0005737">
    <property type="term" value="C:cytoplasm"/>
    <property type="evidence" value="ECO:0007669"/>
    <property type="project" value="TreeGrafter"/>
</dbReference>
<dbReference type="InterPro" id="IPR011989">
    <property type="entry name" value="ARM-like"/>
</dbReference>
<dbReference type="Proteomes" id="UP000217199">
    <property type="component" value="Unassembled WGS sequence"/>
</dbReference>
<dbReference type="AlphaFoldDB" id="A0A286U7X1"/>
<dbReference type="InterPro" id="IPR040520">
    <property type="entry name" value="Importin_rep_3"/>
</dbReference>
<dbReference type="InterPro" id="IPR057942">
    <property type="entry name" value="TPR_TNPO3_IPO13_3rd"/>
</dbReference>